<gene>
    <name evidence="6" type="ORF">FD22_GL001306</name>
</gene>
<dbReference type="GO" id="GO:0003677">
    <property type="term" value="F:DNA binding"/>
    <property type="evidence" value="ECO:0007669"/>
    <property type="project" value="UniProtKB-KW"/>
</dbReference>
<evidence type="ECO:0000313" key="6">
    <source>
        <dbReference type="EMBL" id="KRK16272.1"/>
    </source>
</evidence>
<dbReference type="PATRIC" id="fig|913848.6.peg.1344"/>
<proteinExistence type="predicted"/>
<dbReference type="EMBL" id="AZCN01000034">
    <property type="protein sequence ID" value="KRK16272.1"/>
    <property type="molecule type" value="Genomic_DNA"/>
</dbReference>
<dbReference type="PROSITE" id="PS50003">
    <property type="entry name" value="PH_DOMAIN"/>
    <property type="match status" value="1"/>
</dbReference>
<evidence type="ECO:0000259" key="4">
    <source>
        <dbReference type="PROSITE" id="PS50003"/>
    </source>
</evidence>
<dbReference type="Pfam" id="PF12802">
    <property type="entry name" value="MarR_2"/>
    <property type="match status" value="1"/>
</dbReference>
<reference evidence="6 7" key="1">
    <citation type="journal article" date="2015" name="Genome Announc.">
        <title>Expanding the biotechnology potential of lactobacilli through comparative genomics of 213 strains and associated genera.</title>
        <authorList>
            <person name="Sun Z."/>
            <person name="Harris H.M."/>
            <person name="McCann A."/>
            <person name="Guo C."/>
            <person name="Argimon S."/>
            <person name="Zhang W."/>
            <person name="Yang X."/>
            <person name="Jeffery I.B."/>
            <person name="Cooney J.C."/>
            <person name="Kagawa T.F."/>
            <person name="Liu W."/>
            <person name="Song Y."/>
            <person name="Salvetti E."/>
            <person name="Wrobel A."/>
            <person name="Rasinkangas P."/>
            <person name="Parkhill J."/>
            <person name="Rea M.C."/>
            <person name="O'Sullivan O."/>
            <person name="Ritari J."/>
            <person name="Douillard F.P."/>
            <person name="Paul Ross R."/>
            <person name="Yang R."/>
            <person name="Briner A.E."/>
            <person name="Felis G.E."/>
            <person name="de Vos W.M."/>
            <person name="Barrangou R."/>
            <person name="Klaenhammer T.R."/>
            <person name="Caufield P.W."/>
            <person name="Cui Y."/>
            <person name="Zhang H."/>
            <person name="O'Toole P.W."/>
        </authorList>
    </citation>
    <scope>NUCLEOTIDE SEQUENCE [LARGE SCALE GENOMIC DNA]</scope>
    <source>
        <strain evidence="6 7">DSM 20001</strain>
    </source>
</reference>
<dbReference type="eggNOG" id="COG1846">
    <property type="taxonomic scope" value="Bacteria"/>
</dbReference>
<name>A0A0R1F375_9LACO</name>
<evidence type="ECO:0000259" key="5">
    <source>
        <dbReference type="PROSITE" id="PS50995"/>
    </source>
</evidence>
<dbReference type="InterPro" id="IPR000835">
    <property type="entry name" value="HTH_MarR-typ"/>
</dbReference>
<dbReference type="InterPro" id="IPR001849">
    <property type="entry name" value="PH_domain"/>
</dbReference>
<dbReference type="PANTHER" id="PTHR42756:SF1">
    <property type="entry name" value="TRANSCRIPTIONAL REPRESSOR OF EMRAB OPERON"/>
    <property type="match status" value="1"/>
</dbReference>
<dbReference type="PANTHER" id="PTHR42756">
    <property type="entry name" value="TRANSCRIPTIONAL REGULATOR, MARR"/>
    <property type="match status" value="1"/>
</dbReference>
<keyword evidence="3" id="KW-0804">Transcription</keyword>
<comment type="caution">
    <text evidence="6">The sequence shown here is derived from an EMBL/GenBank/DDBJ whole genome shotgun (WGS) entry which is preliminary data.</text>
</comment>
<feature type="domain" description="PH" evidence="4">
    <location>
        <begin position="1"/>
        <end position="48"/>
    </location>
</feature>
<dbReference type="GO" id="GO:0003700">
    <property type="term" value="F:DNA-binding transcription factor activity"/>
    <property type="evidence" value="ECO:0007669"/>
    <property type="project" value="InterPro"/>
</dbReference>
<evidence type="ECO:0008006" key="8">
    <source>
        <dbReference type="Google" id="ProtNLM"/>
    </source>
</evidence>
<dbReference type="InterPro" id="IPR036388">
    <property type="entry name" value="WH-like_DNA-bd_sf"/>
</dbReference>
<dbReference type="GeneID" id="65915657"/>
<dbReference type="SUPFAM" id="SSF46785">
    <property type="entry name" value="Winged helix' DNA-binding domain"/>
    <property type="match status" value="1"/>
</dbReference>
<dbReference type="SMART" id="SM00347">
    <property type="entry name" value="HTH_MARR"/>
    <property type="match status" value="1"/>
</dbReference>
<dbReference type="PROSITE" id="PS50995">
    <property type="entry name" value="HTH_MARR_2"/>
    <property type="match status" value="1"/>
</dbReference>
<protein>
    <recommendedName>
        <fullName evidence="8">MarR family transcriptional regulator</fullName>
    </recommendedName>
</protein>
<dbReference type="Proteomes" id="UP000051181">
    <property type="component" value="Unassembled WGS sequence"/>
</dbReference>
<organism evidence="6 7">
    <name type="scientific">Loigolactobacillus coryniformis subsp. coryniformis KCTC 3167 = DSM 20001</name>
    <dbReference type="NCBI Taxonomy" id="913848"/>
    <lineage>
        <taxon>Bacteria</taxon>
        <taxon>Bacillati</taxon>
        <taxon>Bacillota</taxon>
        <taxon>Bacilli</taxon>
        <taxon>Lactobacillales</taxon>
        <taxon>Lactobacillaceae</taxon>
        <taxon>Loigolactobacillus</taxon>
    </lineage>
</organism>
<dbReference type="RefSeq" id="WP_010010489.1">
    <property type="nucleotide sequence ID" value="NZ_AZCN01000034.1"/>
</dbReference>
<evidence type="ECO:0000313" key="7">
    <source>
        <dbReference type="Proteomes" id="UP000051181"/>
    </source>
</evidence>
<dbReference type="Gene3D" id="1.10.10.10">
    <property type="entry name" value="Winged helix-like DNA-binding domain superfamily/Winged helix DNA-binding domain"/>
    <property type="match status" value="1"/>
</dbReference>
<evidence type="ECO:0000256" key="2">
    <source>
        <dbReference type="ARBA" id="ARBA00023125"/>
    </source>
</evidence>
<evidence type="ECO:0000256" key="1">
    <source>
        <dbReference type="ARBA" id="ARBA00023015"/>
    </source>
</evidence>
<keyword evidence="1" id="KW-0805">Transcription regulation</keyword>
<feature type="domain" description="HTH marR-type" evidence="5">
    <location>
        <begin position="8"/>
        <end position="145"/>
    </location>
</feature>
<dbReference type="AlphaFoldDB" id="A0A0R1F375"/>
<sequence length="145" mass="16562">MNENATQIKDLIFSLRSLRKETRRIFAYQAKKQQLTETWIIALGALTSKDPSSLEELAQALRLSNSTTSGIVDRMIAEGLVTKARAEDNKRRINIRPTQKGRQKYAATYTDFWEKLAPLEKIERAELTDLLATQAKLLAKLERIN</sequence>
<keyword evidence="2" id="KW-0238">DNA-binding</keyword>
<accession>A0A0R1F375</accession>
<dbReference type="InterPro" id="IPR036390">
    <property type="entry name" value="WH_DNA-bd_sf"/>
</dbReference>
<evidence type="ECO:0000256" key="3">
    <source>
        <dbReference type="ARBA" id="ARBA00023163"/>
    </source>
</evidence>